<dbReference type="RefSeq" id="XP_001482928.2">
    <property type="nucleotide sequence ID" value="XM_001482878.1"/>
</dbReference>
<dbReference type="PANTHER" id="PTHR11452">
    <property type="entry name" value="ALPHA-GALACTOSIDASE/ALPHA-N-ACETYLGALACTOSAMINIDASE"/>
    <property type="match status" value="1"/>
</dbReference>
<feature type="chain" id="PRO_5002681336" description="Alpha-galactosidase" evidence="13">
    <location>
        <begin position="17"/>
        <end position="431"/>
    </location>
</feature>
<keyword evidence="9 12" id="KW-1015">Disulfide bond</keyword>
<dbReference type="SUPFAM" id="SSF51445">
    <property type="entry name" value="(Trans)glycosidases"/>
    <property type="match status" value="1"/>
</dbReference>
<comment type="catalytic activity">
    <reaction evidence="1 12">
        <text>Hydrolysis of terminal, non-reducing alpha-D-galactose residues in alpha-D-galactosides, including galactose oligosaccharides, galactomannans and galactolipids.</text>
        <dbReference type="EC" id="3.2.1.22"/>
    </reaction>
</comment>
<evidence type="ECO:0000256" key="7">
    <source>
        <dbReference type="ARBA" id="ARBA00022729"/>
    </source>
</evidence>
<evidence type="ECO:0000256" key="5">
    <source>
        <dbReference type="ARBA" id="ARBA00012755"/>
    </source>
</evidence>
<evidence type="ECO:0000256" key="4">
    <source>
        <dbReference type="ARBA" id="ARBA00011881"/>
    </source>
</evidence>
<evidence type="ECO:0000256" key="6">
    <source>
        <dbReference type="ARBA" id="ARBA00022525"/>
    </source>
</evidence>
<evidence type="ECO:0000313" key="16">
    <source>
        <dbReference type="Proteomes" id="UP000001997"/>
    </source>
</evidence>
<dbReference type="HOGENOM" id="CLU_013093_1_0_1"/>
<keyword evidence="11 12" id="KW-0326">Glycosidase</keyword>
<evidence type="ECO:0000256" key="1">
    <source>
        <dbReference type="ARBA" id="ARBA00001255"/>
    </source>
</evidence>
<dbReference type="KEGG" id="pgu:PGUG_04883"/>
<accession>A5DNN2</accession>
<dbReference type="GO" id="GO:0005576">
    <property type="term" value="C:extracellular region"/>
    <property type="evidence" value="ECO:0007669"/>
    <property type="project" value="UniProtKB-SubCell"/>
</dbReference>
<dbReference type="SUPFAM" id="SSF51011">
    <property type="entry name" value="Glycosyl hydrolase domain"/>
    <property type="match status" value="1"/>
</dbReference>
<dbReference type="InterPro" id="IPR041233">
    <property type="entry name" value="Melibiase_C"/>
</dbReference>
<dbReference type="GO" id="GO:0004557">
    <property type="term" value="F:alpha-galactosidase activity"/>
    <property type="evidence" value="ECO:0007669"/>
    <property type="project" value="UniProtKB-EC"/>
</dbReference>
<keyword evidence="16" id="KW-1185">Reference proteome</keyword>
<dbReference type="PRINTS" id="PR00740">
    <property type="entry name" value="GLHYDRLASE27"/>
</dbReference>
<dbReference type="STRING" id="294746.A5DNN2"/>
<evidence type="ECO:0000256" key="13">
    <source>
        <dbReference type="SAM" id="SignalP"/>
    </source>
</evidence>
<dbReference type="Gene3D" id="2.60.40.1180">
    <property type="entry name" value="Golgi alpha-mannosidase II"/>
    <property type="match status" value="1"/>
</dbReference>
<proteinExistence type="inferred from homology"/>
<dbReference type="AlphaFoldDB" id="A5DNN2"/>
<protein>
    <recommendedName>
        <fullName evidence="5 12">Alpha-galactosidase</fullName>
        <ecNumber evidence="5 12">3.2.1.22</ecNumber>
    </recommendedName>
    <alternativeName>
        <fullName evidence="12">Melibiase</fullName>
    </alternativeName>
</protein>
<sequence>MLWLALLALNVCLCSAFDNGLGKKPQMGWNSWNKFGCDINETVILSTAQKMKELGLLEYGYEYIVMDDCYALKQRDPVTHKIVEDPDKFPNGILDLSNKIHDLGFKFGMYSSAGKYTCAGYPGSLHYEEIDADTFANDWEIDYLKYDNCFNEGNSGTAKISYERYNNMSQALLNTGRPIFYSLCQWGEDHVWDWGSTLANSWRISGDIYDNFDRYDDRCPCETYECPGLQGYSCSINNILEKAVPLGQKASEFSGWNDLDSLEVGNGGMTTSEYKAHFTLWAILKSPLVLGNDVTGMSDEDFAIVTNKAIIAINQDGSRPANRMWKRKTEGGYLHLFTNSLNNGTTVVTLYNSGDAVKDTTVEFSDIFFGDKKSAAKSYTFSELWTNDTFTAEKKFKTDIGEHSVKIWWLDCPEEYCGTSEDNSKRFDFEY</sequence>
<organism evidence="15 16">
    <name type="scientific">Meyerozyma guilliermondii (strain ATCC 6260 / CBS 566 / DSM 6381 / JCM 1539 / NBRC 10279 / NRRL Y-324)</name>
    <name type="common">Yeast</name>
    <name type="synonym">Candida guilliermondii</name>
    <dbReference type="NCBI Taxonomy" id="294746"/>
    <lineage>
        <taxon>Eukaryota</taxon>
        <taxon>Fungi</taxon>
        <taxon>Dikarya</taxon>
        <taxon>Ascomycota</taxon>
        <taxon>Saccharomycotina</taxon>
        <taxon>Pichiomycetes</taxon>
        <taxon>Debaryomycetaceae</taxon>
        <taxon>Meyerozyma</taxon>
    </lineage>
</organism>
<evidence type="ECO:0000256" key="8">
    <source>
        <dbReference type="ARBA" id="ARBA00022801"/>
    </source>
</evidence>
<evidence type="ECO:0000313" key="15">
    <source>
        <dbReference type="EMBL" id="EDK40785.2"/>
    </source>
</evidence>
<evidence type="ECO:0000259" key="14">
    <source>
        <dbReference type="Pfam" id="PF17801"/>
    </source>
</evidence>
<dbReference type="PANTHER" id="PTHR11452:SF75">
    <property type="entry name" value="ALPHA-GALACTOSIDASE MEL1"/>
    <property type="match status" value="1"/>
</dbReference>
<feature type="signal peptide" evidence="13">
    <location>
        <begin position="1"/>
        <end position="16"/>
    </location>
</feature>
<keyword evidence="6" id="KW-0964">Secreted</keyword>
<evidence type="ECO:0000256" key="2">
    <source>
        <dbReference type="ARBA" id="ARBA00004613"/>
    </source>
</evidence>
<dbReference type="CDD" id="cd14792">
    <property type="entry name" value="GH27"/>
    <property type="match status" value="1"/>
</dbReference>
<dbReference type="InParanoid" id="A5DNN2"/>
<dbReference type="Proteomes" id="UP000001997">
    <property type="component" value="Unassembled WGS sequence"/>
</dbReference>
<dbReference type="EC" id="3.2.1.22" evidence="5 12"/>
<dbReference type="GeneID" id="5124914"/>
<name>A5DNN2_PICGU</name>
<keyword evidence="10" id="KW-0325">Glycoprotein</keyword>
<dbReference type="FunFam" id="3.20.20.70:FF:000202">
    <property type="entry name" value="Alpha-galactosidase"/>
    <property type="match status" value="1"/>
</dbReference>
<dbReference type="VEuPathDB" id="FungiDB:PGUG_04883"/>
<dbReference type="OrthoDB" id="5795902at2759"/>
<evidence type="ECO:0000256" key="10">
    <source>
        <dbReference type="ARBA" id="ARBA00023180"/>
    </source>
</evidence>
<dbReference type="InterPro" id="IPR002241">
    <property type="entry name" value="Glyco_hydro_27"/>
</dbReference>
<dbReference type="GO" id="GO:0005995">
    <property type="term" value="P:melibiose catabolic process"/>
    <property type="evidence" value="ECO:0007669"/>
    <property type="project" value="UniProtKB-ARBA"/>
</dbReference>
<keyword evidence="7 13" id="KW-0732">Signal</keyword>
<dbReference type="InterPro" id="IPR006215">
    <property type="entry name" value="Glyco_hydro_melibiase"/>
</dbReference>
<dbReference type="OMA" id="WHDPDMI"/>
<dbReference type="EMBL" id="CH408160">
    <property type="protein sequence ID" value="EDK40785.2"/>
    <property type="molecule type" value="Genomic_DNA"/>
</dbReference>
<feature type="domain" description="Alpha galactosidase C-terminal" evidence="14">
    <location>
        <begin position="332"/>
        <end position="409"/>
    </location>
</feature>
<evidence type="ECO:0000256" key="3">
    <source>
        <dbReference type="ARBA" id="ARBA00009743"/>
    </source>
</evidence>
<evidence type="ECO:0000256" key="9">
    <source>
        <dbReference type="ARBA" id="ARBA00023157"/>
    </source>
</evidence>
<comment type="similarity">
    <text evidence="3 12">Belongs to the glycosyl hydrolase 27 family.</text>
</comment>
<comment type="subunit">
    <text evidence="4">Homotetramer.</text>
</comment>
<dbReference type="Pfam" id="PF17801">
    <property type="entry name" value="Melibiase_C"/>
    <property type="match status" value="1"/>
</dbReference>
<gene>
    <name evidence="15" type="ORF">PGUG_04883</name>
</gene>
<dbReference type="eggNOG" id="KOG2366">
    <property type="taxonomic scope" value="Eukaryota"/>
</dbReference>
<dbReference type="InterPro" id="IPR017853">
    <property type="entry name" value="GH"/>
</dbReference>
<dbReference type="Gene3D" id="3.20.20.70">
    <property type="entry name" value="Aldolase class I"/>
    <property type="match status" value="1"/>
</dbReference>
<reference evidence="15 16" key="1">
    <citation type="journal article" date="2009" name="Nature">
        <title>Evolution of pathogenicity and sexual reproduction in eight Candida genomes.</title>
        <authorList>
            <person name="Butler G."/>
            <person name="Rasmussen M.D."/>
            <person name="Lin M.F."/>
            <person name="Santos M.A."/>
            <person name="Sakthikumar S."/>
            <person name="Munro C.A."/>
            <person name="Rheinbay E."/>
            <person name="Grabherr M."/>
            <person name="Forche A."/>
            <person name="Reedy J.L."/>
            <person name="Agrafioti I."/>
            <person name="Arnaud M.B."/>
            <person name="Bates S."/>
            <person name="Brown A.J."/>
            <person name="Brunke S."/>
            <person name="Costanzo M.C."/>
            <person name="Fitzpatrick D.A."/>
            <person name="de Groot P.W."/>
            <person name="Harris D."/>
            <person name="Hoyer L.L."/>
            <person name="Hube B."/>
            <person name="Klis F.M."/>
            <person name="Kodira C."/>
            <person name="Lennard N."/>
            <person name="Logue M.E."/>
            <person name="Martin R."/>
            <person name="Neiman A.M."/>
            <person name="Nikolaou E."/>
            <person name="Quail M.A."/>
            <person name="Quinn J."/>
            <person name="Santos M.C."/>
            <person name="Schmitzberger F.F."/>
            <person name="Sherlock G."/>
            <person name="Shah P."/>
            <person name="Silverstein K.A."/>
            <person name="Skrzypek M.S."/>
            <person name="Soll D."/>
            <person name="Staggs R."/>
            <person name="Stansfield I."/>
            <person name="Stumpf M.P."/>
            <person name="Sudbery P.E."/>
            <person name="Srikantha T."/>
            <person name="Zeng Q."/>
            <person name="Berman J."/>
            <person name="Berriman M."/>
            <person name="Heitman J."/>
            <person name="Gow N.A."/>
            <person name="Lorenz M.C."/>
            <person name="Birren B.W."/>
            <person name="Kellis M."/>
            <person name="Cuomo C.A."/>
        </authorList>
    </citation>
    <scope>NUCLEOTIDE SEQUENCE [LARGE SCALE GENOMIC DNA]</scope>
    <source>
        <strain evidence="16">ATCC 6260 / CBS 566 / DSM 6381 / JCM 1539 / NBRC 10279 / NRRL Y-324</strain>
    </source>
</reference>
<keyword evidence="8 12" id="KW-0378">Hydrolase</keyword>
<evidence type="ECO:0000256" key="11">
    <source>
        <dbReference type="ARBA" id="ARBA00023295"/>
    </source>
</evidence>
<dbReference type="Pfam" id="PF16499">
    <property type="entry name" value="Melibiase_2"/>
    <property type="match status" value="1"/>
</dbReference>
<comment type="subcellular location">
    <subcellularLocation>
        <location evidence="2">Secreted</location>
    </subcellularLocation>
</comment>
<evidence type="ECO:0000256" key="12">
    <source>
        <dbReference type="RuleBase" id="RU361168"/>
    </source>
</evidence>
<dbReference type="InterPro" id="IPR013785">
    <property type="entry name" value="Aldolase_TIM"/>
</dbReference>
<dbReference type="InterPro" id="IPR013780">
    <property type="entry name" value="Glyco_hydro_b"/>
</dbReference>
<dbReference type="PRINTS" id="PR00748">
    <property type="entry name" value="MELIBIASE"/>
</dbReference>